<dbReference type="InterPro" id="IPR011146">
    <property type="entry name" value="HIT-like"/>
</dbReference>
<dbReference type="Pfam" id="PF11969">
    <property type="entry name" value="DcpS_C"/>
    <property type="match status" value="1"/>
</dbReference>
<dbReference type="SUPFAM" id="SSF54197">
    <property type="entry name" value="HIT-like"/>
    <property type="match status" value="1"/>
</dbReference>
<evidence type="ECO:0000259" key="8">
    <source>
        <dbReference type="PROSITE" id="PS51084"/>
    </source>
</evidence>
<sequence>MAADAQSKVVPSKCLFCRIANNQEPNSRLLYEKDDIVIFRDIRPAAAHHYLVVPQNHVADPKHLGPEDLDLVNKLITVGEAFLVKEGGDVADSRLGFHWPPFNSVSHLHLHVIAPAKSMGLIASMIFKPNTLWFVTPDWLVNRLQNMKLSQ</sequence>
<evidence type="ECO:0000256" key="7">
    <source>
        <dbReference type="PROSITE-ProRule" id="PRU00464"/>
    </source>
</evidence>
<dbReference type="Gene3D" id="3.30.428.10">
    <property type="entry name" value="HIT-like"/>
    <property type="match status" value="1"/>
</dbReference>
<dbReference type="PANTHER" id="PTHR12486">
    <property type="entry name" value="APRATAXIN-RELATED"/>
    <property type="match status" value="1"/>
</dbReference>
<evidence type="ECO:0000256" key="2">
    <source>
        <dbReference type="ARBA" id="ARBA00022801"/>
    </source>
</evidence>
<evidence type="ECO:0000256" key="3">
    <source>
        <dbReference type="ARBA" id="ARBA00024472"/>
    </source>
</evidence>
<reference evidence="9" key="1">
    <citation type="submission" date="2014-12" db="EMBL/GenBank/DDBJ databases">
        <title>Insight into the proteome of Arion vulgaris.</title>
        <authorList>
            <person name="Aradska J."/>
            <person name="Bulat T."/>
            <person name="Smidak R."/>
            <person name="Sarate P."/>
            <person name="Gangsoo J."/>
            <person name="Sialana F."/>
            <person name="Bilban M."/>
            <person name="Lubec G."/>
        </authorList>
    </citation>
    <scope>NUCLEOTIDE SEQUENCE</scope>
    <source>
        <tissue evidence="9">Skin</tissue>
    </source>
</reference>
<comment type="similarity">
    <text evidence="4">Belongs to the HINT family.</text>
</comment>
<evidence type="ECO:0000256" key="4">
    <source>
        <dbReference type="ARBA" id="ARBA00025764"/>
    </source>
</evidence>
<evidence type="ECO:0000256" key="1">
    <source>
        <dbReference type="ARBA" id="ARBA00022741"/>
    </source>
</evidence>
<accession>A0A0B7BIR7</accession>
<comment type="catalytic activity">
    <reaction evidence="3">
        <text>adenosine 5'-phosphoramidate + H2O = NH4(+) + AMP</text>
        <dbReference type="Rhea" id="RHEA:67916"/>
        <dbReference type="ChEBI" id="CHEBI:15377"/>
        <dbReference type="ChEBI" id="CHEBI:28938"/>
        <dbReference type="ChEBI" id="CHEBI:57890"/>
        <dbReference type="ChEBI" id="CHEBI:456215"/>
    </reaction>
</comment>
<dbReference type="PANTHER" id="PTHR12486:SF5">
    <property type="entry name" value="ADENOSINE 5'-MONOPHOSPHORAMIDASE HINT3"/>
    <property type="match status" value="1"/>
</dbReference>
<evidence type="ECO:0000313" key="9">
    <source>
        <dbReference type="EMBL" id="CEK92823.1"/>
    </source>
</evidence>
<dbReference type="InterPro" id="IPR036265">
    <property type="entry name" value="HIT-like_sf"/>
</dbReference>
<protein>
    <recommendedName>
        <fullName evidence="5">Adenosine 5'-monophosphoramidase HINT3</fullName>
    </recommendedName>
    <alternativeName>
        <fullName evidence="6">Histidine triad nucleotide-binding protein 3</fullName>
    </alternativeName>
</protein>
<name>A0A0B7BIR7_9EUPU</name>
<organism evidence="9">
    <name type="scientific">Arion vulgaris</name>
    <dbReference type="NCBI Taxonomy" id="1028688"/>
    <lineage>
        <taxon>Eukaryota</taxon>
        <taxon>Metazoa</taxon>
        <taxon>Spiralia</taxon>
        <taxon>Lophotrochozoa</taxon>
        <taxon>Mollusca</taxon>
        <taxon>Gastropoda</taxon>
        <taxon>Heterobranchia</taxon>
        <taxon>Euthyneura</taxon>
        <taxon>Panpulmonata</taxon>
        <taxon>Eupulmonata</taxon>
        <taxon>Stylommatophora</taxon>
        <taxon>Helicina</taxon>
        <taxon>Arionoidea</taxon>
        <taxon>Arionidae</taxon>
        <taxon>Arion</taxon>
    </lineage>
</organism>
<dbReference type="PROSITE" id="PS51084">
    <property type="entry name" value="HIT_2"/>
    <property type="match status" value="1"/>
</dbReference>
<keyword evidence="1" id="KW-0547">Nucleotide-binding</keyword>
<dbReference type="EMBL" id="HACG01045958">
    <property type="protein sequence ID" value="CEK92823.1"/>
    <property type="molecule type" value="Transcribed_RNA"/>
</dbReference>
<keyword evidence="2" id="KW-0378">Hydrolase</keyword>
<proteinExistence type="inferred from homology"/>
<dbReference type="AlphaFoldDB" id="A0A0B7BIR7"/>
<dbReference type="GO" id="GO:0000166">
    <property type="term" value="F:nucleotide binding"/>
    <property type="evidence" value="ECO:0007669"/>
    <property type="project" value="UniProtKB-KW"/>
</dbReference>
<feature type="short sequence motif" description="Histidine triad motif" evidence="7">
    <location>
        <begin position="107"/>
        <end position="111"/>
    </location>
</feature>
<gene>
    <name evidence="9" type="primary">ORF190249</name>
</gene>
<evidence type="ECO:0000256" key="6">
    <source>
        <dbReference type="ARBA" id="ARBA00042361"/>
    </source>
</evidence>
<feature type="domain" description="HIT" evidence="8">
    <location>
        <begin position="15"/>
        <end position="124"/>
    </location>
</feature>
<evidence type="ECO:0000256" key="5">
    <source>
        <dbReference type="ARBA" id="ARBA00039802"/>
    </source>
</evidence>
<dbReference type="GO" id="GO:0016787">
    <property type="term" value="F:hydrolase activity"/>
    <property type="evidence" value="ECO:0007669"/>
    <property type="project" value="UniProtKB-KW"/>
</dbReference>